<protein>
    <submittedName>
        <fullName evidence="1">Uncharacterized protein</fullName>
    </submittedName>
</protein>
<dbReference type="AlphaFoldDB" id="X1IAJ5"/>
<comment type="caution">
    <text evidence="1">The sequence shown here is derived from an EMBL/GenBank/DDBJ whole genome shotgun (WGS) entry which is preliminary data.</text>
</comment>
<evidence type="ECO:0000313" key="1">
    <source>
        <dbReference type="EMBL" id="GAH54583.1"/>
    </source>
</evidence>
<proteinExistence type="predicted"/>
<gene>
    <name evidence="1" type="ORF">S03H2_34295</name>
</gene>
<feature type="non-terminal residue" evidence="1">
    <location>
        <position position="1"/>
    </location>
</feature>
<reference evidence="1" key="1">
    <citation type="journal article" date="2014" name="Front. Microbiol.">
        <title>High frequency of phylogenetically diverse reductive dehalogenase-homologous genes in deep subseafloor sedimentary metagenomes.</title>
        <authorList>
            <person name="Kawai M."/>
            <person name="Futagami T."/>
            <person name="Toyoda A."/>
            <person name="Takaki Y."/>
            <person name="Nishi S."/>
            <person name="Hori S."/>
            <person name="Arai W."/>
            <person name="Tsubouchi T."/>
            <person name="Morono Y."/>
            <person name="Uchiyama I."/>
            <person name="Ito T."/>
            <person name="Fujiyama A."/>
            <person name="Inagaki F."/>
            <person name="Takami H."/>
        </authorList>
    </citation>
    <scope>NUCLEOTIDE SEQUENCE</scope>
    <source>
        <strain evidence="1">Expedition CK06-06</strain>
    </source>
</reference>
<name>X1IAJ5_9ZZZZ</name>
<sequence>NLTKAKHLAQRSIELIENGVIGYTLFKASK</sequence>
<dbReference type="EMBL" id="BARU01020916">
    <property type="protein sequence ID" value="GAH54583.1"/>
    <property type="molecule type" value="Genomic_DNA"/>
</dbReference>
<accession>X1IAJ5</accession>
<organism evidence="1">
    <name type="scientific">marine sediment metagenome</name>
    <dbReference type="NCBI Taxonomy" id="412755"/>
    <lineage>
        <taxon>unclassified sequences</taxon>
        <taxon>metagenomes</taxon>
        <taxon>ecological metagenomes</taxon>
    </lineage>
</organism>